<protein>
    <submittedName>
        <fullName evidence="1">Uncharacterized protein</fullName>
    </submittedName>
</protein>
<organism evidence="1">
    <name type="scientific">Brassica oleracea</name>
    <name type="common">Wild cabbage</name>
    <dbReference type="NCBI Taxonomy" id="3712"/>
    <lineage>
        <taxon>Eukaryota</taxon>
        <taxon>Viridiplantae</taxon>
        <taxon>Streptophyta</taxon>
        <taxon>Embryophyta</taxon>
        <taxon>Tracheophyta</taxon>
        <taxon>Spermatophyta</taxon>
        <taxon>Magnoliopsida</taxon>
        <taxon>eudicotyledons</taxon>
        <taxon>Gunneridae</taxon>
        <taxon>Pentapetalae</taxon>
        <taxon>rosids</taxon>
        <taxon>malvids</taxon>
        <taxon>Brassicales</taxon>
        <taxon>Brassicaceae</taxon>
        <taxon>Brassiceae</taxon>
        <taxon>Brassica</taxon>
    </lineage>
</organism>
<name>A0A3P6ETB7_BRAOL</name>
<evidence type="ECO:0000313" key="1">
    <source>
        <dbReference type="EMBL" id="VDD48363.1"/>
    </source>
</evidence>
<sequence>MLGVHVEAGPSTREIISDLRDAKGGLGMIASGSSTLPSSLDTLKGENIQPLHGLVWQG</sequence>
<accession>A0A3P6ETB7</accession>
<reference evidence="1" key="1">
    <citation type="submission" date="2018-11" db="EMBL/GenBank/DDBJ databases">
        <authorList>
            <consortium name="Genoscope - CEA"/>
            <person name="William W."/>
        </authorList>
    </citation>
    <scope>NUCLEOTIDE SEQUENCE</scope>
</reference>
<proteinExistence type="predicted"/>
<gene>
    <name evidence="1" type="ORF">BOLC1T00752H</name>
</gene>
<dbReference type="EMBL" id="LR031878">
    <property type="protein sequence ID" value="VDD48363.1"/>
    <property type="molecule type" value="Genomic_DNA"/>
</dbReference>
<dbReference type="AlphaFoldDB" id="A0A3P6ETB7"/>